<keyword evidence="2" id="KW-1185">Reference proteome</keyword>
<organism evidence="1">
    <name type="scientific">Mytilinidion resinicola</name>
    <dbReference type="NCBI Taxonomy" id="574789"/>
    <lineage>
        <taxon>Eukaryota</taxon>
        <taxon>Fungi</taxon>
        <taxon>Dikarya</taxon>
        <taxon>Ascomycota</taxon>
        <taxon>Pezizomycotina</taxon>
        <taxon>Dothideomycetes</taxon>
        <taxon>Pleosporomycetidae</taxon>
        <taxon>Mytilinidiales</taxon>
        <taxon>Mytilinidiaceae</taxon>
        <taxon>Mytilinidion</taxon>
    </lineage>
</organism>
<dbReference type="Proteomes" id="UP000504636">
    <property type="component" value="Unplaced"/>
</dbReference>
<dbReference type="GeneID" id="54464453"/>
<sequence length="403" mass="45065">MFPAKHDLIGWRRARPYPACKDLLWCQPSSSILTILFQMDSLSAVIEALCNASDDDIQRCLIAIQQDKLNRAIERLKPTPPTPDATPGSRLALALQNILPTLQTLFSRGVQDAVGVPRWETEDYHILDIRAVRNYARRKTPQAYFRAYLAEWHFGECFNDYNPSQLADMLQNKTFSKYGKRKMSYTAFLKGKEYTAESIEVARKAIPNGLKYLGIEQFHPSLAALPTTFLSPEINTKARNTTFRLYRPLMLDQLLCRIHEHLYAPGLSRRTFKTSEGHRWSTLDQQGQCDVTAPANRPGNFTTFRDTCFRDTASLLTGKEPANFTAFGDTAFGDTASLLSGKEPANFTAFGDTAFGDTASLLSGKKPANFTAFGETASLTVFGQNQPPWFSKDMPGAFLLSNG</sequence>
<name>A0A6A6YM84_9PEZI</name>
<reference evidence="1 3" key="1">
    <citation type="journal article" date="2020" name="Stud. Mycol.">
        <title>101 Dothideomycetes genomes: a test case for predicting lifestyles and emergence of pathogens.</title>
        <authorList>
            <person name="Haridas S."/>
            <person name="Albert R."/>
            <person name="Binder M."/>
            <person name="Bloem J."/>
            <person name="Labutti K."/>
            <person name="Salamov A."/>
            <person name="Andreopoulos B."/>
            <person name="Baker S."/>
            <person name="Barry K."/>
            <person name="Bills G."/>
            <person name="Bluhm B."/>
            <person name="Cannon C."/>
            <person name="Castanera R."/>
            <person name="Culley D."/>
            <person name="Daum C."/>
            <person name="Ezra D."/>
            <person name="Gonzalez J."/>
            <person name="Henrissat B."/>
            <person name="Kuo A."/>
            <person name="Liang C."/>
            <person name="Lipzen A."/>
            <person name="Lutzoni F."/>
            <person name="Magnuson J."/>
            <person name="Mondo S."/>
            <person name="Nolan M."/>
            <person name="Ohm R."/>
            <person name="Pangilinan J."/>
            <person name="Park H.-J."/>
            <person name="Ramirez L."/>
            <person name="Alfaro M."/>
            <person name="Sun H."/>
            <person name="Tritt A."/>
            <person name="Yoshinaga Y."/>
            <person name="Zwiers L.-H."/>
            <person name="Turgeon B."/>
            <person name="Goodwin S."/>
            <person name="Spatafora J."/>
            <person name="Crous P."/>
            <person name="Grigoriev I."/>
        </authorList>
    </citation>
    <scope>NUCLEOTIDE SEQUENCE</scope>
    <source>
        <strain evidence="1 3">CBS 304.34</strain>
    </source>
</reference>
<protein>
    <submittedName>
        <fullName evidence="1 3">Uncharacterized protein</fullName>
    </submittedName>
</protein>
<reference evidence="3" key="2">
    <citation type="submission" date="2020-04" db="EMBL/GenBank/DDBJ databases">
        <authorList>
            <consortium name="NCBI Genome Project"/>
        </authorList>
    </citation>
    <scope>NUCLEOTIDE SEQUENCE</scope>
    <source>
        <strain evidence="3">CBS 304.34</strain>
    </source>
</reference>
<gene>
    <name evidence="1 3" type="ORF">BDZ99DRAFT_498138</name>
</gene>
<dbReference type="RefSeq" id="XP_033576855.1">
    <property type="nucleotide sequence ID" value="XM_033723560.1"/>
</dbReference>
<evidence type="ECO:0000313" key="3">
    <source>
        <dbReference type="RefSeq" id="XP_033576855.1"/>
    </source>
</evidence>
<reference evidence="3" key="3">
    <citation type="submission" date="2025-04" db="UniProtKB">
        <authorList>
            <consortium name="RefSeq"/>
        </authorList>
    </citation>
    <scope>IDENTIFICATION</scope>
    <source>
        <strain evidence="3">CBS 304.34</strain>
    </source>
</reference>
<dbReference type="EMBL" id="MU003700">
    <property type="protein sequence ID" value="KAF2809891.1"/>
    <property type="molecule type" value="Genomic_DNA"/>
</dbReference>
<accession>A0A6A6YM84</accession>
<dbReference type="OrthoDB" id="10641028at2759"/>
<evidence type="ECO:0000313" key="1">
    <source>
        <dbReference type="EMBL" id="KAF2809891.1"/>
    </source>
</evidence>
<evidence type="ECO:0000313" key="2">
    <source>
        <dbReference type="Proteomes" id="UP000504636"/>
    </source>
</evidence>
<proteinExistence type="predicted"/>
<dbReference type="AlphaFoldDB" id="A0A6A6YM84"/>